<keyword evidence="1" id="KW-1133">Transmembrane helix</keyword>
<reference evidence="2 3" key="1">
    <citation type="journal article" date="2012" name="J. Bacteriol.">
        <title>Draft Genome Sequence of Cecembia lonarensis Strain LW9T, Isolated from Lonar Lake, a Haloalkaline Lake in India.</title>
        <authorList>
            <person name="Shivaji S."/>
            <person name="Ara S."/>
            <person name="Singh A."/>
            <person name="Pinnaka A.K."/>
        </authorList>
    </citation>
    <scope>NUCLEOTIDE SEQUENCE [LARGE SCALE GENOMIC DNA]</scope>
    <source>
        <strain evidence="2 3">LW9</strain>
    </source>
</reference>
<dbReference type="Proteomes" id="UP000004478">
    <property type="component" value="Unassembled WGS sequence"/>
</dbReference>
<name>K1LBZ7_CECL9</name>
<dbReference type="EMBL" id="AMGM01000084">
    <property type="protein sequence ID" value="EKB47868.1"/>
    <property type="molecule type" value="Genomic_DNA"/>
</dbReference>
<comment type="caution">
    <text evidence="2">The sequence shown here is derived from an EMBL/GenBank/DDBJ whole genome shotgun (WGS) entry which is preliminary data.</text>
</comment>
<accession>K1LBZ7</accession>
<keyword evidence="1" id="KW-0812">Transmembrane</keyword>
<organism evidence="2 3">
    <name type="scientific">Cecembia lonarensis (strain CCUG 58316 / KCTC 22772 / LW9)</name>
    <dbReference type="NCBI Taxonomy" id="1225176"/>
    <lineage>
        <taxon>Bacteria</taxon>
        <taxon>Pseudomonadati</taxon>
        <taxon>Bacteroidota</taxon>
        <taxon>Cytophagia</taxon>
        <taxon>Cytophagales</taxon>
        <taxon>Cyclobacteriaceae</taxon>
        <taxon>Cecembia</taxon>
    </lineage>
</organism>
<feature type="transmembrane region" description="Helical" evidence="1">
    <location>
        <begin position="183"/>
        <end position="203"/>
    </location>
</feature>
<proteinExistence type="predicted"/>
<protein>
    <submittedName>
        <fullName evidence="2">Uncharacterized protein</fullName>
    </submittedName>
</protein>
<keyword evidence="1" id="KW-0472">Membrane</keyword>
<evidence type="ECO:0000256" key="1">
    <source>
        <dbReference type="SAM" id="Phobius"/>
    </source>
</evidence>
<feature type="transmembrane region" description="Helical" evidence="1">
    <location>
        <begin position="139"/>
        <end position="162"/>
    </location>
</feature>
<dbReference type="RefSeq" id="WP_009186530.1">
    <property type="nucleotide sequence ID" value="NZ_AMGM01000084.1"/>
</dbReference>
<dbReference type="PATRIC" id="fig|1225176.3.peg.3728"/>
<gene>
    <name evidence="2" type="ORF">B879_03514</name>
</gene>
<keyword evidence="3" id="KW-1185">Reference proteome</keyword>
<sequence length="544" mass="60395">MLKKILIPILILVLFSSHVGSPGVIFEGLLGPYRVLANINPPDVVPGTAMVTVIIPENPEGLTMEARPVYWSAGLKGTPKADPLYPVAGELGKYEGELWFMESGTSSVQLIMQQGEETFETIIPVMAVPTAQKEMPMELGIVLALLGILLVVLMVTIVASAMSDSIREPGMERTAKSQKRKKLGMMVGTVVMLLILWGGKSWWDAESKQYRDYMFEPLSGTSTFKSNPDGNYMHLAVDPLKSTQGRVTRKISFIVPDHGKLMHLFLIRKGDLDVFAHLHPERLDTLNFRVKLPPLPSGDYHVFADITRYTGFAETIVSELNIPESSNFRLVSDEAVVLGRDDTYTFSNPVSNKLITLDGDIMICGKPGIKTDLPGGYSAVWETETGKFEAGKLYNLDFALFDPSDEPANLEPYLGMMGHAVVLKHDGSVYIHLHPTGNYSMGSQQMLLDRFKSGKIGFTDIPQSLSFQDSIDQVVAFLDALPDAERDSLLMGDMVHYNWEDPEHEEHSMVSFPYAFPEKGNYRIWIQVKIDGKIVNGAFDVEVE</sequence>
<evidence type="ECO:0000313" key="2">
    <source>
        <dbReference type="EMBL" id="EKB47868.1"/>
    </source>
</evidence>
<evidence type="ECO:0000313" key="3">
    <source>
        <dbReference type="Proteomes" id="UP000004478"/>
    </source>
</evidence>
<dbReference type="AlphaFoldDB" id="K1LBZ7"/>